<evidence type="ECO:0000313" key="1">
    <source>
        <dbReference type="EMBL" id="AHH17017.1"/>
    </source>
</evidence>
<dbReference type="HOGENOM" id="CLU_2826796_0_0_11"/>
<accession>W5TCN9</accession>
<gene>
    <name evidence="1" type="ORF">NONO_c22190</name>
</gene>
<evidence type="ECO:0000313" key="2">
    <source>
        <dbReference type="Proteomes" id="UP000019150"/>
    </source>
</evidence>
<dbReference type="InterPro" id="IPR029063">
    <property type="entry name" value="SAM-dependent_MTases_sf"/>
</dbReference>
<dbReference type="KEGG" id="nno:NONO_c22190"/>
<dbReference type="InterPro" id="IPR006764">
    <property type="entry name" value="SAM_dep_MeTrfase_SAV2177_type"/>
</dbReference>
<keyword evidence="2" id="KW-1185">Reference proteome</keyword>
<dbReference type="AlphaFoldDB" id="W5TCN9"/>
<dbReference type="Proteomes" id="UP000019150">
    <property type="component" value="Chromosome"/>
</dbReference>
<sequence>MSGASPRLRSHAEISRFFDGLELVDPGVVVSRDRRVEEPAPELGNRLTDQDRNSDVAFFCGVARKP</sequence>
<proteinExistence type="predicted"/>
<dbReference type="Pfam" id="PF04672">
    <property type="entry name" value="Methyltransf_19"/>
    <property type="match status" value="1"/>
</dbReference>
<dbReference type="Gene3D" id="3.40.50.150">
    <property type="entry name" value="Vaccinia Virus protein VP39"/>
    <property type="match status" value="1"/>
</dbReference>
<dbReference type="EMBL" id="CP006850">
    <property type="protein sequence ID" value="AHH17017.1"/>
    <property type="molecule type" value="Genomic_DNA"/>
</dbReference>
<dbReference type="STRING" id="1415166.NONO_c22190"/>
<organism evidence="1 2">
    <name type="scientific">Nocardia nova SH22a</name>
    <dbReference type="NCBI Taxonomy" id="1415166"/>
    <lineage>
        <taxon>Bacteria</taxon>
        <taxon>Bacillati</taxon>
        <taxon>Actinomycetota</taxon>
        <taxon>Actinomycetes</taxon>
        <taxon>Mycobacteriales</taxon>
        <taxon>Nocardiaceae</taxon>
        <taxon>Nocardia</taxon>
    </lineage>
</organism>
<name>W5TCN9_9NOCA</name>
<protein>
    <submittedName>
        <fullName evidence="1">Uncharacterized protein</fullName>
    </submittedName>
</protein>
<dbReference type="RefSeq" id="WP_025348498.1">
    <property type="nucleotide sequence ID" value="NZ_CP006850.1"/>
</dbReference>
<dbReference type="OrthoDB" id="4334964at2"/>
<dbReference type="PATRIC" id="fig|1415166.3.peg.2259"/>
<reference evidence="1 2" key="1">
    <citation type="journal article" date="2014" name="Appl. Environ. Microbiol.">
        <title>Insights into the Microbial Degradation of Rubber and Gutta-Percha by Analysis of the Complete Genome of Nocardia nova SH22a.</title>
        <authorList>
            <person name="Luo Q."/>
            <person name="Hiessl S."/>
            <person name="Poehlein A."/>
            <person name="Daniel R."/>
            <person name="Steinbuchel A."/>
        </authorList>
    </citation>
    <scope>NUCLEOTIDE SEQUENCE [LARGE SCALE GENOMIC DNA]</scope>
    <source>
        <strain evidence="1">SH22a</strain>
    </source>
</reference>